<evidence type="ECO:0000313" key="2">
    <source>
        <dbReference type="EMBL" id="MFC5421950.1"/>
    </source>
</evidence>
<accession>A0ABW0IY57</accession>
<proteinExistence type="predicted"/>
<reference evidence="3" key="1">
    <citation type="journal article" date="2019" name="Int. J. Syst. Evol. Microbiol.">
        <title>The Global Catalogue of Microorganisms (GCM) 10K type strain sequencing project: providing services to taxonomists for standard genome sequencing and annotation.</title>
        <authorList>
            <consortium name="The Broad Institute Genomics Platform"/>
            <consortium name="The Broad Institute Genome Sequencing Center for Infectious Disease"/>
            <person name="Wu L."/>
            <person name="Ma J."/>
        </authorList>
    </citation>
    <scope>NUCLEOTIDE SEQUENCE [LARGE SCALE GENOMIC DNA]</scope>
    <source>
        <strain evidence="3">NCAIM B.01391</strain>
    </source>
</reference>
<name>A0ABW0IY57_9HYPH</name>
<organism evidence="2 3">
    <name type="scientific">Bosea eneae</name>
    <dbReference type="NCBI Taxonomy" id="151454"/>
    <lineage>
        <taxon>Bacteria</taxon>
        <taxon>Pseudomonadati</taxon>
        <taxon>Pseudomonadota</taxon>
        <taxon>Alphaproteobacteria</taxon>
        <taxon>Hyphomicrobiales</taxon>
        <taxon>Boseaceae</taxon>
        <taxon>Bosea</taxon>
    </lineage>
</organism>
<keyword evidence="3" id="KW-1185">Reference proteome</keyword>
<evidence type="ECO:0000256" key="1">
    <source>
        <dbReference type="SAM" id="MobiDB-lite"/>
    </source>
</evidence>
<protein>
    <submittedName>
        <fullName evidence="2">Uncharacterized protein</fullName>
    </submittedName>
</protein>
<gene>
    <name evidence="2" type="ORF">ACFPOB_20520</name>
</gene>
<sequence>MKMSAIAIDPERRELGAWVKEIPELPGVELKVRGSDCAEARKLRASLIEQIPRQKRLRGKISQDDRDEIETAVLHRVLLQDWRGIEDDDDKPEPYSKDKALAYLTDPRFTLFRNGVIWATNIVAEDQEAGAEADAGNSSKPSAGKSSGATGKRS</sequence>
<feature type="compositionally biased region" description="Low complexity" evidence="1">
    <location>
        <begin position="132"/>
        <end position="154"/>
    </location>
</feature>
<comment type="caution">
    <text evidence="2">The sequence shown here is derived from an EMBL/GenBank/DDBJ whole genome shotgun (WGS) entry which is preliminary data.</text>
</comment>
<dbReference type="EMBL" id="JBHSLW010000034">
    <property type="protein sequence ID" value="MFC5421950.1"/>
    <property type="molecule type" value="Genomic_DNA"/>
</dbReference>
<dbReference type="Proteomes" id="UP001596053">
    <property type="component" value="Unassembled WGS sequence"/>
</dbReference>
<evidence type="ECO:0000313" key="3">
    <source>
        <dbReference type="Proteomes" id="UP001596053"/>
    </source>
</evidence>
<dbReference type="RefSeq" id="WP_377800253.1">
    <property type="nucleotide sequence ID" value="NZ_JBHSLW010000034.1"/>
</dbReference>
<feature type="region of interest" description="Disordered" evidence="1">
    <location>
        <begin position="129"/>
        <end position="154"/>
    </location>
</feature>